<dbReference type="OrthoDB" id="3776986at2759"/>
<protein>
    <submittedName>
        <fullName evidence="1">Uncharacterized protein</fullName>
    </submittedName>
</protein>
<dbReference type="AlphaFoldDB" id="A0A0D2EQF3"/>
<dbReference type="Proteomes" id="UP000054342">
    <property type="component" value="Unassembled WGS sequence"/>
</dbReference>
<keyword evidence="2" id="KW-1185">Reference proteome</keyword>
<reference evidence="1 2" key="1">
    <citation type="submission" date="2015-01" db="EMBL/GenBank/DDBJ databases">
        <title>The Genome Sequence of Exophiala xenobiotica CBS118157.</title>
        <authorList>
            <consortium name="The Broad Institute Genomics Platform"/>
            <person name="Cuomo C."/>
            <person name="de Hoog S."/>
            <person name="Gorbushina A."/>
            <person name="Stielow B."/>
            <person name="Teixiera M."/>
            <person name="Abouelleil A."/>
            <person name="Chapman S.B."/>
            <person name="Priest M."/>
            <person name="Young S.K."/>
            <person name="Wortman J."/>
            <person name="Nusbaum C."/>
            <person name="Birren B."/>
        </authorList>
    </citation>
    <scope>NUCLEOTIDE SEQUENCE [LARGE SCALE GENOMIC DNA]</scope>
    <source>
        <strain evidence="1 2">CBS 118157</strain>
    </source>
</reference>
<dbReference type="RefSeq" id="XP_013318497.1">
    <property type="nucleotide sequence ID" value="XM_013463043.1"/>
</dbReference>
<evidence type="ECO:0000313" key="2">
    <source>
        <dbReference type="Proteomes" id="UP000054342"/>
    </source>
</evidence>
<dbReference type="HOGENOM" id="CLU_1360419_0_0_1"/>
<dbReference type="GeneID" id="25324377"/>
<organism evidence="1 2">
    <name type="scientific">Exophiala xenobiotica</name>
    <dbReference type="NCBI Taxonomy" id="348802"/>
    <lineage>
        <taxon>Eukaryota</taxon>
        <taxon>Fungi</taxon>
        <taxon>Dikarya</taxon>
        <taxon>Ascomycota</taxon>
        <taxon>Pezizomycotina</taxon>
        <taxon>Eurotiomycetes</taxon>
        <taxon>Chaetothyriomycetidae</taxon>
        <taxon>Chaetothyriales</taxon>
        <taxon>Herpotrichiellaceae</taxon>
        <taxon>Exophiala</taxon>
    </lineage>
</organism>
<dbReference type="EMBL" id="KN847318">
    <property type="protein sequence ID" value="KIW57913.1"/>
    <property type="molecule type" value="Genomic_DNA"/>
</dbReference>
<proteinExistence type="predicted"/>
<sequence>MPAHLSRKCPTLSIQPYKFLEEKMDIEASAASVQGTTATSIPSHEHPGTIIAWQTSPAPPANSGHVRRRGLVKAGSTMERTRTERKEYGSTDAFWQHFVHRREKMTDPEDEELVWNQIRAHYYARRGIWRKYISLADVEKVERVKIRFAGFNKQKDAFIGKFEPLDTSERRENLKKSAERWRAGVDPNEGPGCVYIPSTDT</sequence>
<evidence type="ECO:0000313" key="1">
    <source>
        <dbReference type="EMBL" id="KIW57913.1"/>
    </source>
</evidence>
<name>A0A0D2EQF3_9EURO</name>
<accession>A0A0D2EQF3</accession>
<gene>
    <name evidence="1" type="ORF">PV05_02469</name>
</gene>